<evidence type="ECO:0000313" key="2">
    <source>
        <dbReference type="Proteomes" id="UP000299102"/>
    </source>
</evidence>
<dbReference type="AlphaFoldDB" id="A0A4C1XKR6"/>
<organism evidence="1 2">
    <name type="scientific">Eumeta variegata</name>
    <name type="common">Bagworm moth</name>
    <name type="synonym">Eumeta japonica</name>
    <dbReference type="NCBI Taxonomy" id="151549"/>
    <lineage>
        <taxon>Eukaryota</taxon>
        <taxon>Metazoa</taxon>
        <taxon>Ecdysozoa</taxon>
        <taxon>Arthropoda</taxon>
        <taxon>Hexapoda</taxon>
        <taxon>Insecta</taxon>
        <taxon>Pterygota</taxon>
        <taxon>Neoptera</taxon>
        <taxon>Endopterygota</taxon>
        <taxon>Lepidoptera</taxon>
        <taxon>Glossata</taxon>
        <taxon>Ditrysia</taxon>
        <taxon>Tineoidea</taxon>
        <taxon>Psychidae</taxon>
        <taxon>Oiketicinae</taxon>
        <taxon>Eumeta</taxon>
    </lineage>
</organism>
<proteinExistence type="predicted"/>
<name>A0A4C1XKR6_EUMVA</name>
<accession>A0A4C1XKR6</accession>
<keyword evidence="2" id="KW-1185">Reference proteome</keyword>
<comment type="caution">
    <text evidence="1">The sequence shown here is derived from an EMBL/GenBank/DDBJ whole genome shotgun (WGS) entry which is preliminary data.</text>
</comment>
<evidence type="ECO:0000313" key="1">
    <source>
        <dbReference type="EMBL" id="GBP64038.1"/>
    </source>
</evidence>
<sequence length="71" mass="7658">MGAAILTLAASPSAFDFTHTYAGPNFDQMERDCFSAPSMHSYMTPEQAQLCSTLRLALPHSTVGCNATCDR</sequence>
<protein>
    <submittedName>
        <fullName evidence="1">Uncharacterized protein</fullName>
    </submittedName>
</protein>
<gene>
    <name evidence="1" type="ORF">EVAR_44121_1</name>
</gene>
<reference evidence="1 2" key="1">
    <citation type="journal article" date="2019" name="Commun. Biol.">
        <title>The bagworm genome reveals a unique fibroin gene that provides high tensile strength.</title>
        <authorList>
            <person name="Kono N."/>
            <person name="Nakamura H."/>
            <person name="Ohtoshi R."/>
            <person name="Tomita M."/>
            <person name="Numata K."/>
            <person name="Arakawa K."/>
        </authorList>
    </citation>
    <scope>NUCLEOTIDE SEQUENCE [LARGE SCALE GENOMIC DNA]</scope>
</reference>
<dbReference type="EMBL" id="BGZK01000886">
    <property type="protein sequence ID" value="GBP64038.1"/>
    <property type="molecule type" value="Genomic_DNA"/>
</dbReference>
<dbReference type="Proteomes" id="UP000299102">
    <property type="component" value="Unassembled WGS sequence"/>
</dbReference>